<evidence type="ECO:0000256" key="1">
    <source>
        <dbReference type="SAM" id="MobiDB-lite"/>
    </source>
</evidence>
<organism evidence="2 3">
    <name type="scientific">Cirrhinus molitorella</name>
    <name type="common">mud carp</name>
    <dbReference type="NCBI Taxonomy" id="172907"/>
    <lineage>
        <taxon>Eukaryota</taxon>
        <taxon>Metazoa</taxon>
        <taxon>Chordata</taxon>
        <taxon>Craniata</taxon>
        <taxon>Vertebrata</taxon>
        <taxon>Euteleostomi</taxon>
        <taxon>Actinopterygii</taxon>
        <taxon>Neopterygii</taxon>
        <taxon>Teleostei</taxon>
        <taxon>Ostariophysi</taxon>
        <taxon>Cypriniformes</taxon>
        <taxon>Cyprinidae</taxon>
        <taxon>Labeoninae</taxon>
        <taxon>Labeonini</taxon>
        <taxon>Cirrhinus</taxon>
    </lineage>
</organism>
<evidence type="ECO:0000313" key="3">
    <source>
        <dbReference type="Proteomes" id="UP001187343"/>
    </source>
</evidence>
<feature type="compositionally biased region" description="Basic and acidic residues" evidence="1">
    <location>
        <begin position="11"/>
        <end position="26"/>
    </location>
</feature>
<dbReference type="EMBL" id="JAUYZG010000023">
    <property type="protein sequence ID" value="KAK2871229.1"/>
    <property type="molecule type" value="Genomic_DNA"/>
</dbReference>
<reference evidence="2" key="1">
    <citation type="submission" date="2023-08" db="EMBL/GenBank/DDBJ databases">
        <title>Chromosome-level Genome Assembly of mud carp (Cirrhinus molitorella).</title>
        <authorList>
            <person name="Liu H."/>
        </authorList>
    </citation>
    <scope>NUCLEOTIDE SEQUENCE</scope>
    <source>
        <strain evidence="2">Prfri</strain>
        <tissue evidence="2">Muscle</tissue>
    </source>
</reference>
<evidence type="ECO:0000313" key="2">
    <source>
        <dbReference type="EMBL" id="KAK2871229.1"/>
    </source>
</evidence>
<comment type="caution">
    <text evidence="2">The sequence shown here is derived from an EMBL/GenBank/DDBJ whole genome shotgun (WGS) entry which is preliminary data.</text>
</comment>
<sequence length="123" mass="13420">MAASALKLKSPRTEQSSDQRKQEKVGCRPPTSCSCAKLREACERKKRFTSIITCVLSSEEPTTGAVRRSSPCLSAAIRAQCAQRAQLSVPPLRRSEGEQVTGETDVYCTHCSEEGHCSIVIFS</sequence>
<dbReference type="Proteomes" id="UP001187343">
    <property type="component" value="Unassembled WGS sequence"/>
</dbReference>
<feature type="region of interest" description="Disordered" evidence="1">
    <location>
        <begin position="1"/>
        <end position="29"/>
    </location>
</feature>
<accession>A0AA88P2P0</accession>
<name>A0AA88P2P0_9TELE</name>
<proteinExistence type="predicted"/>
<gene>
    <name evidence="2" type="ORF">Q8A67_023756</name>
</gene>
<protein>
    <submittedName>
        <fullName evidence="2">Uncharacterized protein</fullName>
    </submittedName>
</protein>
<dbReference type="AlphaFoldDB" id="A0AA88P2P0"/>
<keyword evidence="3" id="KW-1185">Reference proteome</keyword>